<dbReference type="RefSeq" id="WP_329405927.1">
    <property type="nucleotide sequence ID" value="NZ_CP109441.1"/>
</dbReference>
<evidence type="ECO:0000313" key="2">
    <source>
        <dbReference type="EMBL" id="WUV43515.1"/>
    </source>
</evidence>
<dbReference type="Gene3D" id="3.40.50.300">
    <property type="entry name" value="P-loop containing nucleotide triphosphate hydrolases"/>
    <property type="match status" value="1"/>
</dbReference>
<organism evidence="2 3">
    <name type="scientific">Nocardia vinacea</name>
    <dbReference type="NCBI Taxonomy" id="96468"/>
    <lineage>
        <taxon>Bacteria</taxon>
        <taxon>Bacillati</taxon>
        <taxon>Actinomycetota</taxon>
        <taxon>Actinomycetes</taxon>
        <taxon>Mycobacteriales</taxon>
        <taxon>Nocardiaceae</taxon>
        <taxon>Nocardia</taxon>
    </lineage>
</organism>
<keyword evidence="1" id="KW-1133">Transmembrane helix</keyword>
<feature type="transmembrane region" description="Helical" evidence="1">
    <location>
        <begin position="422"/>
        <end position="441"/>
    </location>
</feature>
<feature type="transmembrane region" description="Helical" evidence="1">
    <location>
        <begin position="578"/>
        <end position="601"/>
    </location>
</feature>
<feature type="transmembrane region" description="Helical" evidence="1">
    <location>
        <begin position="471"/>
        <end position="490"/>
    </location>
</feature>
<accession>A0ABZ1YJW4</accession>
<dbReference type="InterPro" id="IPR027417">
    <property type="entry name" value="P-loop_NTPase"/>
</dbReference>
<evidence type="ECO:0000256" key="1">
    <source>
        <dbReference type="SAM" id="Phobius"/>
    </source>
</evidence>
<keyword evidence="3" id="KW-1185">Reference proteome</keyword>
<name>A0ABZ1YJW4_9NOCA</name>
<dbReference type="Proteomes" id="UP001432062">
    <property type="component" value="Chromosome"/>
</dbReference>
<feature type="transmembrane region" description="Helical" evidence="1">
    <location>
        <begin position="537"/>
        <end position="558"/>
    </location>
</feature>
<keyword evidence="1" id="KW-0472">Membrane</keyword>
<dbReference type="EMBL" id="CP109441">
    <property type="protein sequence ID" value="WUV43515.1"/>
    <property type="molecule type" value="Genomic_DNA"/>
</dbReference>
<keyword evidence="1" id="KW-0812">Transmembrane</keyword>
<protein>
    <recommendedName>
        <fullName evidence="4">NACHT domain-containing protein</fullName>
    </recommendedName>
</protein>
<sequence>MTTGLEGTAVRFGVKAAVPLWRRIRPSVSDSSLARYSDELANDVRKRETQLRDQLRAGPTDFNKAVKITVRTKTATAQVKVARITDRVLRLQDPLRALVLGEAGSGKTVAATHLVLGLLDRRRREHSDASRAAVPVPVRVNAAGWNGEQPFSLWLAERLRSDYRLHSRVATALVDEGRILPLVDGLDEMDCVEAARAALAGLNEPPWRDRQLVVLCRTEDFEELRQRPGGARLVGAATMTMRSFTREEVIGYLKEQQEDDDVADDAWREVIRQVELDSTGPLATALRTPWMLALADTAQRHDPGIASRLAQCTEADDVRNRLLAQQIPAAVAGTARNGPDEHYKDVEKVTKWLSTLARRLDERGAAGGDGTTIWLDEVWELAGPIRCRALYGFVCGLIALLGLLPSFLAPVDEELSWLDGGWWPWLELLGFSLFIAIFVAWRPDAEGRRLAWQIPGRPWWRHALSRLREPTAIAIVLLAICGLFGIFAEITSAEALAMAALFLPGCLAYALVKVLSVDSADRSKLVMHEARLVRDDTTAAAVIGALVAAALWGGLVSADQLGGEPDGSLLAPLYTAGYFGLIAALVSGVATGRYLTAAALFSMDKSFPDRPARFLDWARRGGLLGVSGAAYQFRHETLREWVQANIPTPSQTWLDRISLWRRSSD</sequence>
<feature type="transmembrane region" description="Helical" evidence="1">
    <location>
        <begin position="389"/>
        <end position="410"/>
    </location>
</feature>
<evidence type="ECO:0008006" key="4">
    <source>
        <dbReference type="Google" id="ProtNLM"/>
    </source>
</evidence>
<gene>
    <name evidence="2" type="ORF">OG563_30395</name>
</gene>
<proteinExistence type="predicted"/>
<reference evidence="2" key="1">
    <citation type="submission" date="2022-10" db="EMBL/GenBank/DDBJ databases">
        <title>The complete genomes of actinobacterial strains from the NBC collection.</title>
        <authorList>
            <person name="Joergensen T.S."/>
            <person name="Alvarez Arevalo M."/>
            <person name="Sterndorff E.B."/>
            <person name="Faurdal D."/>
            <person name="Vuksanovic O."/>
            <person name="Mourched A.-S."/>
            <person name="Charusanti P."/>
            <person name="Shaw S."/>
            <person name="Blin K."/>
            <person name="Weber T."/>
        </authorList>
    </citation>
    <scope>NUCLEOTIDE SEQUENCE</scope>
    <source>
        <strain evidence="2">NBC_01482</strain>
    </source>
</reference>
<feature type="transmembrane region" description="Helical" evidence="1">
    <location>
        <begin position="496"/>
        <end position="516"/>
    </location>
</feature>
<evidence type="ECO:0000313" key="3">
    <source>
        <dbReference type="Proteomes" id="UP001432062"/>
    </source>
</evidence>